<dbReference type="Pfam" id="PF00564">
    <property type="entry name" value="PB1"/>
    <property type="match status" value="1"/>
</dbReference>
<dbReference type="AlphaFoldDB" id="A0A8X8ZLZ3"/>
<dbReference type="PROSITE" id="PS50005">
    <property type="entry name" value="TPR"/>
    <property type="match status" value="2"/>
</dbReference>
<feature type="domain" description="PB1" evidence="5">
    <location>
        <begin position="246"/>
        <end position="332"/>
    </location>
</feature>
<evidence type="ECO:0000256" key="1">
    <source>
        <dbReference type="ARBA" id="ARBA00022737"/>
    </source>
</evidence>
<dbReference type="Gene3D" id="3.40.830.10">
    <property type="entry name" value="LigB-like"/>
    <property type="match status" value="1"/>
</dbReference>
<keyword evidence="7" id="KW-1185">Reference proteome</keyword>
<evidence type="ECO:0000256" key="3">
    <source>
        <dbReference type="PROSITE-ProRule" id="PRU00339"/>
    </source>
</evidence>
<accession>A0A8X8ZLZ3</accession>
<dbReference type="NCBIfam" id="TIGR04336">
    <property type="entry name" value="AmmeMemoSam_B"/>
    <property type="match status" value="1"/>
</dbReference>
<dbReference type="InterPro" id="IPR044517">
    <property type="entry name" value="PHOX1-4"/>
</dbReference>
<reference evidence="6" key="2">
    <citation type="submission" date="2020-08" db="EMBL/GenBank/DDBJ databases">
        <title>Plant Genome Project.</title>
        <authorList>
            <person name="Zhang R.-G."/>
        </authorList>
    </citation>
    <scope>NUCLEOTIDE SEQUENCE</scope>
    <source>
        <strain evidence="6">Huo1</strain>
        <tissue evidence="6">Leaf</tissue>
    </source>
</reference>
<dbReference type="Gene3D" id="3.10.20.90">
    <property type="entry name" value="Phosphatidylinositol 3-kinase Catalytic Subunit, Chain A, domain 1"/>
    <property type="match status" value="1"/>
</dbReference>
<evidence type="ECO:0000313" key="6">
    <source>
        <dbReference type="EMBL" id="KAG6409468.1"/>
    </source>
</evidence>
<feature type="compositionally biased region" description="Basic residues" evidence="4">
    <location>
        <begin position="1"/>
        <end position="11"/>
    </location>
</feature>
<keyword evidence="1" id="KW-0677">Repeat</keyword>
<reference evidence="6" key="1">
    <citation type="submission" date="2018-01" db="EMBL/GenBank/DDBJ databases">
        <authorList>
            <person name="Mao J.F."/>
        </authorList>
    </citation>
    <scope>NUCLEOTIDE SEQUENCE</scope>
    <source>
        <strain evidence="6">Huo1</strain>
        <tissue evidence="6">Leaf</tissue>
    </source>
</reference>
<dbReference type="HAMAP" id="MF_00055">
    <property type="entry name" value="MEMO1"/>
    <property type="match status" value="1"/>
</dbReference>
<dbReference type="InterPro" id="IPR002737">
    <property type="entry name" value="MEMO1_fam"/>
</dbReference>
<gene>
    <name evidence="6" type="ORF">SASPL_127508</name>
</gene>
<dbReference type="InterPro" id="IPR019734">
    <property type="entry name" value="TPR_rpt"/>
</dbReference>
<dbReference type="Gene3D" id="1.25.40.10">
    <property type="entry name" value="Tetratricopeptide repeat domain"/>
    <property type="match status" value="1"/>
</dbReference>
<evidence type="ECO:0000256" key="2">
    <source>
        <dbReference type="ARBA" id="ARBA00022803"/>
    </source>
</evidence>
<dbReference type="InterPro" id="IPR000270">
    <property type="entry name" value="PB1_dom"/>
</dbReference>
<feature type="repeat" description="TPR" evidence="3">
    <location>
        <begin position="123"/>
        <end position="156"/>
    </location>
</feature>
<comment type="caution">
    <text evidence="6">The sequence shown here is derived from an EMBL/GenBank/DDBJ whole genome shotgun (WGS) entry which is preliminary data.</text>
</comment>
<dbReference type="Proteomes" id="UP000298416">
    <property type="component" value="Unassembled WGS sequence"/>
</dbReference>
<sequence>MGKPTTARKKFQIGSKSDDANAKTAKATERSPKAAAAFDEDTAIFINMSQELKEEGNKLYQRHDHEGAMLKYEKALKLLPPNHIDVASLRTNMAACYMQMGIGEYPRAVNECNLALQVAPKYSKALLRRARCYEAMNRLDLALRDVNSVLSMEPNNTTALEIAENVRRGIEKSGLQIEDKEVVEPTTTPTTPHAPVNRRVAKEKGKRKKNNKFEKKTVVEPQVKNVSEVVEKKTEDKVVVEEKRSVKEEKVVMKSVKLVHGEDIRWAQLPVNCGARLVRDIVVDRFPSLKGVLIKYKDQEGDLVTITTTDELRVAEGLADRQGYLRLYIAEVSPDKEPVYEGAGFEEALSKGHQEPFVVTKNIHADSKGPTCIEDWIVHFARLFKSHVGFDCDSYMDIHEMGMKLYSEALEDTVTSEDSQELFDIAAAKFQELTALASFNWGNVHLSKARKRMVTAEDSLSESTESSLAQVKDAYDWAQKEYTKAGLKYEEALKVKPDFYDGYLALGLQQFEQAKLSWYYILGSKSDLEIGLSAQILELYNKAEDSMEKGMQIWEEMEEQRLNGLSKSEKDKALFQKFGLGGLFKDISADEASEQATNVRSQIYLLWGTMLYERSVVEYKLSLPSWEECLEVAVEKFELAGASATDIAVMIKNHCSNETALEGFKVDELVQAWNEMYDSDAWRSGVTSTYMEPLFRRRSSFIYGDLSLRNGPVKSQRICICIRAFSAMDKIRRPSHAGSWYTDNPKELAEELDGWLRAAGLPKNSDVRGVVAPHAGYSYSGRAAAYAFGNIDPSNITRIFLLGPSHHYYTPKCALSKATVYKTPIGDLPIDQEGLCVVRHSIVNEELKATGKFEMMDLRVDEAEHSMEMHLPYLAKVFQGYAVKIVPMLVGALSAENEAVFGRLLAKYVDDPTNFFSVSSDFCHWGSRFNYTHYDKKHGAIHKSIEALDKMGMDIIETGDPDAFKNYLLETDNTICGRHPISVFLHMLKNSSTKVKIRFLRYEQSSQCKSTRDSSVSYASAAAKIDA</sequence>
<feature type="region of interest" description="Disordered" evidence="4">
    <location>
        <begin position="1"/>
        <end position="34"/>
    </location>
</feature>
<dbReference type="SUPFAM" id="SSF48452">
    <property type="entry name" value="TPR-like"/>
    <property type="match status" value="1"/>
</dbReference>
<dbReference type="EMBL" id="PNBA02000010">
    <property type="protein sequence ID" value="KAG6409468.1"/>
    <property type="molecule type" value="Genomic_DNA"/>
</dbReference>
<name>A0A8X8ZLZ3_SALSN</name>
<feature type="repeat" description="TPR" evidence="3">
    <location>
        <begin position="49"/>
        <end position="82"/>
    </location>
</feature>
<dbReference type="CDD" id="cd05992">
    <property type="entry name" value="PB1"/>
    <property type="match status" value="1"/>
</dbReference>
<dbReference type="Pfam" id="PF01875">
    <property type="entry name" value="Memo"/>
    <property type="match status" value="1"/>
</dbReference>
<dbReference type="CDD" id="cd07361">
    <property type="entry name" value="MEMO_like"/>
    <property type="match status" value="1"/>
</dbReference>
<dbReference type="SMART" id="SM00666">
    <property type="entry name" value="PB1"/>
    <property type="match status" value="1"/>
</dbReference>
<organism evidence="6">
    <name type="scientific">Salvia splendens</name>
    <name type="common">Scarlet sage</name>
    <dbReference type="NCBI Taxonomy" id="180675"/>
    <lineage>
        <taxon>Eukaryota</taxon>
        <taxon>Viridiplantae</taxon>
        <taxon>Streptophyta</taxon>
        <taxon>Embryophyta</taxon>
        <taxon>Tracheophyta</taxon>
        <taxon>Spermatophyta</taxon>
        <taxon>Magnoliopsida</taxon>
        <taxon>eudicotyledons</taxon>
        <taxon>Gunneridae</taxon>
        <taxon>Pentapetalae</taxon>
        <taxon>asterids</taxon>
        <taxon>lamiids</taxon>
        <taxon>Lamiales</taxon>
        <taxon>Lamiaceae</taxon>
        <taxon>Nepetoideae</taxon>
        <taxon>Mentheae</taxon>
        <taxon>Salviinae</taxon>
        <taxon>Salvia</taxon>
        <taxon>Salvia subgen. Calosphace</taxon>
        <taxon>core Calosphace</taxon>
    </lineage>
</organism>
<evidence type="ECO:0000259" key="5">
    <source>
        <dbReference type="PROSITE" id="PS51745"/>
    </source>
</evidence>
<dbReference type="PANTHER" id="PTHR46183:SF4">
    <property type="entry name" value="PROTEIN PHOX4"/>
    <property type="match status" value="1"/>
</dbReference>
<evidence type="ECO:0000313" key="7">
    <source>
        <dbReference type="Proteomes" id="UP000298416"/>
    </source>
</evidence>
<dbReference type="InterPro" id="IPR011990">
    <property type="entry name" value="TPR-like_helical_dom_sf"/>
</dbReference>
<protein>
    <recommendedName>
        <fullName evidence="5">PB1 domain-containing protein</fullName>
    </recommendedName>
</protein>
<dbReference type="PANTHER" id="PTHR46183">
    <property type="entry name" value="PROTEIN CLMP1"/>
    <property type="match status" value="1"/>
</dbReference>
<feature type="compositionally biased region" description="Basic and acidic residues" evidence="4">
    <location>
        <begin position="16"/>
        <end position="32"/>
    </location>
</feature>
<evidence type="ECO:0000256" key="4">
    <source>
        <dbReference type="SAM" id="MobiDB-lite"/>
    </source>
</evidence>
<dbReference type="SUPFAM" id="SSF54277">
    <property type="entry name" value="CAD &amp; PB1 domains"/>
    <property type="match status" value="1"/>
</dbReference>
<dbReference type="InterPro" id="IPR053793">
    <property type="entry name" value="PB1-like"/>
</dbReference>
<dbReference type="PROSITE" id="PS51745">
    <property type="entry name" value="PB1"/>
    <property type="match status" value="1"/>
</dbReference>
<proteinExistence type="inferred from homology"/>
<dbReference type="SMART" id="SM00028">
    <property type="entry name" value="TPR"/>
    <property type="match status" value="3"/>
</dbReference>
<keyword evidence="2 3" id="KW-0802">TPR repeat</keyword>